<dbReference type="Gene3D" id="1.20.120.1630">
    <property type="match status" value="1"/>
</dbReference>
<evidence type="ECO:0000256" key="1">
    <source>
        <dbReference type="ARBA" id="ARBA00004127"/>
    </source>
</evidence>
<dbReference type="EMBL" id="KP143720">
    <property type="protein sequence ID" value="AKL71637.1"/>
    <property type="molecule type" value="Genomic_DNA"/>
</dbReference>
<dbReference type="Pfam" id="PF04191">
    <property type="entry name" value="PEMT"/>
    <property type="match status" value="1"/>
</dbReference>
<keyword evidence="3 5" id="KW-1133">Transmembrane helix</keyword>
<dbReference type="PANTHER" id="PTHR43847:SF1">
    <property type="entry name" value="BLL3993 PROTEIN"/>
    <property type="match status" value="1"/>
</dbReference>
<evidence type="ECO:0000256" key="3">
    <source>
        <dbReference type="ARBA" id="ARBA00022989"/>
    </source>
</evidence>
<comment type="subcellular location">
    <subcellularLocation>
        <location evidence="1">Endomembrane system</location>
        <topology evidence="1">Multi-pass membrane protein</topology>
    </subcellularLocation>
</comment>
<organism evidence="6">
    <name type="scientific">Nostoc sp. CCAP 1453/38</name>
    <dbReference type="NCBI Taxonomy" id="1570104"/>
    <lineage>
        <taxon>Bacteria</taxon>
        <taxon>Bacillati</taxon>
        <taxon>Cyanobacteriota</taxon>
        <taxon>Cyanophyceae</taxon>
        <taxon>Nostocales</taxon>
        <taxon>Nostocaceae</taxon>
        <taxon>Nostoc</taxon>
    </lineage>
</organism>
<name>A0A186QIP0_9NOSO</name>
<feature type="transmembrane region" description="Helical" evidence="5">
    <location>
        <begin position="115"/>
        <end position="135"/>
    </location>
</feature>
<keyword evidence="4 5" id="KW-0472">Membrane</keyword>
<dbReference type="AlphaFoldDB" id="A0A186QIP0"/>
<accession>A0A186QIP0</accession>
<evidence type="ECO:0000256" key="5">
    <source>
        <dbReference type="SAM" id="Phobius"/>
    </source>
</evidence>
<sequence length="231" mass="26691">MMKNTFLSILKAIVSLLIYGFLLIGIPLLGWGIDDLTEFLAHPVRVIFLLGAIFISIFYAWFMPKNNLSDGVKDESVSRQKVVFVVNIIFYLIMFTLLPYCDRHNLWQIQADNSLRYLGGVIFVIGLIFSAWGPLHLGQQSSYTLTIQQDHKLITDGPFRYIRHPRYLGLSLWILGVSLIYLSIIGLVITTVVTFLLTLRIDDEENLLQQQFGQEWQKYCQQTKRIIPLIY</sequence>
<proteinExistence type="predicted"/>
<dbReference type="GO" id="GO:0012505">
    <property type="term" value="C:endomembrane system"/>
    <property type="evidence" value="ECO:0007669"/>
    <property type="project" value="UniProtKB-SubCell"/>
</dbReference>
<evidence type="ECO:0000256" key="4">
    <source>
        <dbReference type="ARBA" id="ARBA00023136"/>
    </source>
</evidence>
<feature type="transmembrane region" description="Helical" evidence="5">
    <location>
        <begin position="170"/>
        <end position="197"/>
    </location>
</feature>
<evidence type="ECO:0000256" key="2">
    <source>
        <dbReference type="ARBA" id="ARBA00022692"/>
    </source>
</evidence>
<evidence type="ECO:0000313" key="6">
    <source>
        <dbReference type="EMBL" id="AKL71637.1"/>
    </source>
</evidence>
<dbReference type="InterPro" id="IPR052527">
    <property type="entry name" value="Metal_cation-efflux_comp"/>
</dbReference>
<protein>
    <submittedName>
        <fullName evidence="6">NocD</fullName>
    </submittedName>
</protein>
<keyword evidence="2 5" id="KW-0812">Transmembrane</keyword>
<feature type="transmembrane region" description="Helical" evidence="5">
    <location>
        <begin position="12"/>
        <end position="33"/>
    </location>
</feature>
<dbReference type="InterPro" id="IPR007318">
    <property type="entry name" value="Phopholipid_MeTrfase"/>
</dbReference>
<dbReference type="PANTHER" id="PTHR43847">
    <property type="entry name" value="BLL3993 PROTEIN"/>
    <property type="match status" value="1"/>
</dbReference>
<feature type="transmembrane region" description="Helical" evidence="5">
    <location>
        <begin position="82"/>
        <end position="100"/>
    </location>
</feature>
<gene>
    <name evidence="6" type="primary">nocD</name>
</gene>
<reference evidence="6" key="1">
    <citation type="journal article" date="2017" name="PLoS ONE">
        <title>The cyanobacterial metabolite nocuolin a is a natural oxadiazine that triggers apoptosis in human cancer cells.</title>
        <authorList>
            <person name="Voracova K."/>
            <person name="Hajek J."/>
            <person name="Mares J."/>
            <person name="Urajova P."/>
            <person name="Kuzma M."/>
            <person name="Cheel J."/>
            <person name="Villunger A."/>
            <person name="Kapuscik A."/>
            <person name="Bally M."/>
            <person name="Novak P."/>
            <person name="Kabelac M."/>
            <person name="Krumschnabel G."/>
            <person name="Lukes M."/>
            <person name="Voloshko L."/>
            <person name="Kopecky J."/>
            <person name="Hrouzek P."/>
        </authorList>
    </citation>
    <scope>NUCLEOTIDE SEQUENCE</scope>
    <source>
        <strain evidence="6">CCAP 1453/38</strain>
    </source>
</reference>
<feature type="transmembrane region" description="Helical" evidence="5">
    <location>
        <begin position="39"/>
        <end position="62"/>
    </location>
</feature>